<dbReference type="PANTHER" id="PTHR22936:SF69">
    <property type="entry name" value="RHOMBOID-LIKE PROTEIN"/>
    <property type="match status" value="1"/>
</dbReference>
<dbReference type="EMBL" id="JACDQQ010000902">
    <property type="protein sequence ID" value="MBA0085186.1"/>
    <property type="molecule type" value="Genomic_DNA"/>
</dbReference>
<evidence type="ECO:0000256" key="2">
    <source>
        <dbReference type="ARBA" id="ARBA00022670"/>
    </source>
</evidence>
<feature type="transmembrane region" description="Helical" evidence="8">
    <location>
        <begin position="14"/>
        <end position="32"/>
    </location>
</feature>
<feature type="transmembrane region" description="Helical" evidence="8">
    <location>
        <begin position="128"/>
        <end position="145"/>
    </location>
</feature>
<dbReference type="InterPro" id="IPR002610">
    <property type="entry name" value="Peptidase_S54_rhomboid-like"/>
</dbReference>
<dbReference type="GO" id="GO:0016020">
    <property type="term" value="C:membrane"/>
    <property type="evidence" value="ECO:0007669"/>
    <property type="project" value="UniProtKB-SubCell"/>
</dbReference>
<comment type="caution">
    <text evidence="10">The sequence shown here is derived from an EMBL/GenBank/DDBJ whole genome shotgun (WGS) entry which is preliminary data.</text>
</comment>
<keyword evidence="3 8" id="KW-0812">Transmembrane</keyword>
<evidence type="ECO:0000313" key="11">
    <source>
        <dbReference type="Proteomes" id="UP000567293"/>
    </source>
</evidence>
<evidence type="ECO:0000256" key="5">
    <source>
        <dbReference type="ARBA" id="ARBA00022825"/>
    </source>
</evidence>
<dbReference type="InterPro" id="IPR035952">
    <property type="entry name" value="Rhomboid-like_sf"/>
</dbReference>
<dbReference type="Gene3D" id="1.20.1540.10">
    <property type="entry name" value="Rhomboid-like"/>
    <property type="match status" value="1"/>
</dbReference>
<dbReference type="Proteomes" id="UP000567293">
    <property type="component" value="Unassembled WGS sequence"/>
</dbReference>
<evidence type="ECO:0000256" key="7">
    <source>
        <dbReference type="ARBA" id="ARBA00023136"/>
    </source>
</evidence>
<feature type="transmembrane region" description="Helical" evidence="8">
    <location>
        <begin position="53"/>
        <end position="70"/>
    </location>
</feature>
<keyword evidence="11" id="KW-1185">Reference proteome</keyword>
<keyword evidence="7 8" id="KW-0472">Membrane</keyword>
<evidence type="ECO:0000256" key="6">
    <source>
        <dbReference type="ARBA" id="ARBA00022989"/>
    </source>
</evidence>
<dbReference type="Pfam" id="PF01694">
    <property type="entry name" value="Rhomboid"/>
    <property type="match status" value="1"/>
</dbReference>
<evidence type="ECO:0000256" key="4">
    <source>
        <dbReference type="ARBA" id="ARBA00022801"/>
    </source>
</evidence>
<feature type="transmembrane region" description="Helical" evidence="8">
    <location>
        <begin position="157"/>
        <end position="180"/>
    </location>
</feature>
<dbReference type="PANTHER" id="PTHR22936">
    <property type="entry name" value="RHOMBOID-RELATED"/>
    <property type="match status" value="1"/>
</dbReference>
<evidence type="ECO:0000256" key="3">
    <source>
        <dbReference type="ARBA" id="ARBA00022692"/>
    </source>
</evidence>
<evidence type="ECO:0000256" key="8">
    <source>
        <dbReference type="SAM" id="Phobius"/>
    </source>
</evidence>
<reference evidence="10" key="1">
    <citation type="submission" date="2020-06" db="EMBL/GenBank/DDBJ databases">
        <title>Legume-microbial interactions unlock mineral nutrients during tropical forest succession.</title>
        <authorList>
            <person name="Epihov D.Z."/>
        </authorList>
    </citation>
    <scope>NUCLEOTIDE SEQUENCE [LARGE SCALE GENOMIC DNA]</scope>
    <source>
        <strain evidence="10">Pan2503</strain>
    </source>
</reference>
<accession>A0A7V8SWS8</accession>
<dbReference type="InterPro" id="IPR022764">
    <property type="entry name" value="Peptidase_S54_rhomboid_dom"/>
</dbReference>
<feature type="domain" description="Peptidase S54 rhomboid" evidence="9">
    <location>
        <begin position="12"/>
        <end position="144"/>
    </location>
</feature>
<feature type="transmembrane region" description="Helical" evidence="8">
    <location>
        <begin position="104"/>
        <end position="122"/>
    </location>
</feature>
<keyword evidence="2 10" id="KW-0645">Protease</keyword>
<keyword evidence="6 8" id="KW-1133">Transmembrane helix</keyword>
<comment type="subcellular location">
    <subcellularLocation>
        <location evidence="1">Membrane</location>
        <topology evidence="1">Multi-pass membrane protein</topology>
    </subcellularLocation>
</comment>
<keyword evidence="4" id="KW-0378">Hydrolase</keyword>
<dbReference type="AlphaFoldDB" id="A0A7V8SWS8"/>
<evidence type="ECO:0000256" key="1">
    <source>
        <dbReference type="ARBA" id="ARBA00004141"/>
    </source>
</evidence>
<sequence>MSIPLPYLIATNEWWRLVTAMFLHGGLIHIGFNMMALMQLGPALEELYGPARYFFLYVVTGAFGFLASAAVGHFSIGASGALLGLVGLMLAITSKRGGTYMRELRSRLISSVAILFVLGFMGMGIDNWAHGGGLAAGFALGKIFTDRQPMNSNERRTAYALGWLAGVVTIASFVLMFLHYHDPLPGR</sequence>
<dbReference type="GO" id="GO:0004252">
    <property type="term" value="F:serine-type endopeptidase activity"/>
    <property type="evidence" value="ECO:0007669"/>
    <property type="project" value="InterPro"/>
</dbReference>
<dbReference type="GO" id="GO:0006508">
    <property type="term" value="P:proteolysis"/>
    <property type="evidence" value="ECO:0007669"/>
    <property type="project" value="UniProtKB-KW"/>
</dbReference>
<evidence type="ECO:0000259" key="9">
    <source>
        <dbReference type="Pfam" id="PF01694"/>
    </source>
</evidence>
<dbReference type="SUPFAM" id="SSF144091">
    <property type="entry name" value="Rhomboid-like"/>
    <property type="match status" value="1"/>
</dbReference>
<organism evidence="10 11">
    <name type="scientific">Candidatus Acidiferrum panamense</name>
    <dbReference type="NCBI Taxonomy" id="2741543"/>
    <lineage>
        <taxon>Bacteria</taxon>
        <taxon>Pseudomonadati</taxon>
        <taxon>Acidobacteriota</taxon>
        <taxon>Terriglobia</taxon>
        <taxon>Candidatus Acidiferrales</taxon>
        <taxon>Candidatus Acidiferrum</taxon>
    </lineage>
</organism>
<evidence type="ECO:0000313" key="10">
    <source>
        <dbReference type="EMBL" id="MBA0085186.1"/>
    </source>
</evidence>
<name>A0A7V8SWS8_9BACT</name>
<gene>
    <name evidence="10" type="ORF">HRJ53_09330</name>
</gene>
<feature type="transmembrane region" description="Helical" evidence="8">
    <location>
        <begin position="76"/>
        <end position="92"/>
    </location>
</feature>
<keyword evidence="5" id="KW-0720">Serine protease</keyword>
<proteinExistence type="predicted"/>
<protein>
    <submittedName>
        <fullName evidence="10">Rhomboid family intramembrane serine protease</fullName>
    </submittedName>
</protein>